<dbReference type="EMBL" id="QPMK01000002">
    <property type="protein sequence ID" value="RDD67648.1"/>
    <property type="molecule type" value="Genomic_DNA"/>
</dbReference>
<evidence type="ECO:0000313" key="1">
    <source>
        <dbReference type="EMBL" id="RDD67648.1"/>
    </source>
</evidence>
<organism evidence="1 2">
    <name type="scientific">Thalassococcus profundi</name>
    <dbReference type="NCBI Taxonomy" id="2282382"/>
    <lineage>
        <taxon>Bacteria</taxon>
        <taxon>Pseudomonadati</taxon>
        <taxon>Pseudomonadota</taxon>
        <taxon>Alphaproteobacteria</taxon>
        <taxon>Rhodobacterales</taxon>
        <taxon>Roseobacteraceae</taxon>
        <taxon>Thalassococcus</taxon>
    </lineage>
</organism>
<sequence length="461" mass="50096">MEFDPQLGDIRFGCGLSPVVPPPVSVAAMLSSLQGPDRAARDFPVEHWDDFLSRTKYKQSLRQLRRQNRGTPEAAEARKAQKVLARHAREAQMHWLGQHLLRRTKTETPFRERLTAFWADHFTATGKVGLLRRAATPYVETAIRPHVAGRFEDLLIAAVLHPVMVHYLDQDSSVGTNSTRGLKVPQKAGVNENLAREVLELHTLGVGGPYTQTDVTELAELLTGVTLDQVAGFKFRKDWAEPGAETVLGRSYGGEDARLADVKAALRDLARHPATAAHLSAKLAVHFLGDAPEPGVAEAMAAAYRDSGGDLSSVYAALLQHPAAWTPARRNVKPAFDFVASACRALAIAPEAMAGLDAKATMRHVQWPLALMGHIWEKPDGPDGLPEADNAWITPQGVSARLQWALAVPQMLLRDLPDPRDFVVTALGPDAPPNVRFAAEAAESRSDGVGLVLASPAFQRV</sequence>
<dbReference type="RefSeq" id="WP_114509460.1">
    <property type="nucleotide sequence ID" value="NZ_QPMK01000002.1"/>
</dbReference>
<dbReference type="OrthoDB" id="9772295at2"/>
<evidence type="ECO:0000313" key="2">
    <source>
        <dbReference type="Proteomes" id="UP000253977"/>
    </source>
</evidence>
<dbReference type="AlphaFoldDB" id="A0A369TQV8"/>
<comment type="caution">
    <text evidence="1">The sequence shown here is derived from an EMBL/GenBank/DDBJ whole genome shotgun (WGS) entry which is preliminary data.</text>
</comment>
<keyword evidence="2" id="KW-1185">Reference proteome</keyword>
<dbReference type="Proteomes" id="UP000253977">
    <property type="component" value="Unassembled WGS sequence"/>
</dbReference>
<reference evidence="1 2" key="1">
    <citation type="submission" date="2018-07" db="EMBL/GenBank/DDBJ databases">
        <title>Thalassococcus profundi sp. nov., a marine bacterium isolated from deep seawater of Okinawa Trough.</title>
        <authorList>
            <person name="Yu M."/>
        </authorList>
    </citation>
    <scope>NUCLEOTIDE SEQUENCE [LARGE SCALE GENOMIC DNA]</scope>
    <source>
        <strain evidence="1 2">WRAS1</strain>
    </source>
</reference>
<dbReference type="Pfam" id="PF08811">
    <property type="entry name" value="DUF1800"/>
    <property type="match status" value="1"/>
</dbReference>
<proteinExistence type="predicted"/>
<gene>
    <name evidence="1" type="ORF">DU478_03060</name>
</gene>
<accession>A0A369TQV8</accession>
<name>A0A369TQV8_9RHOB</name>
<dbReference type="InterPro" id="IPR014917">
    <property type="entry name" value="DUF1800"/>
</dbReference>
<protein>
    <submittedName>
        <fullName evidence="1">DUF1800 domain-containing protein</fullName>
    </submittedName>
</protein>